<reference evidence="13 14" key="1">
    <citation type="submission" date="2018-10" db="EMBL/GenBank/DDBJ databases">
        <authorList>
            <consortium name="Molecular Microbiology and Infection Unit (UMMI)"/>
            <person name="Machado M."/>
        </authorList>
    </citation>
    <scope>NUCLEOTIDE SEQUENCE [LARGE SCALE GENOMIC DNA]</scope>
    <source>
        <strain evidence="13">FMV2238.02</strain>
    </source>
</reference>
<dbReference type="PROSITE" id="PS00396">
    <property type="entry name" value="TOPO_IA_1"/>
    <property type="match status" value="1"/>
</dbReference>
<dbReference type="InterPro" id="IPR003602">
    <property type="entry name" value="Topo_IA_DNA-bd_dom"/>
</dbReference>
<feature type="domain" description="Topo IA-type catalytic" evidence="12">
    <location>
        <begin position="155"/>
        <end position="570"/>
    </location>
</feature>
<evidence type="ECO:0000256" key="3">
    <source>
        <dbReference type="ARBA" id="ARBA00012891"/>
    </source>
</evidence>
<dbReference type="InterPro" id="IPR013497">
    <property type="entry name" value="Topo_IA_cen"/>
</dbReference>
<dbReference type="Gene3D" id="2.70.20.10">
    <property type="entry name" value="Topoisomerase I, domain 3"/>
    <property type="match status" value="1"/>
</dbReference>
<dbReference type="PANTHER" id="PTHR11390:SF21">
    <property type="entry name" value="DNA TOPOISOMERASE 3-ALPHA"/>
    <property type="match status" value="1"/>
</dbReference>
<dbReference type="Gene3D" id="1.10.290.10">
    <property type="entry name" value="Topoisomerase I, domain 4"/>
    <property type="match status" value="1"/>
</dbReference>
<evidence type="ECO:0000256" key="4">
    <source>
        <dbReference type="ARBA" id="ARBA00023029"/>
    </source>
</evidence>
<dbReference type="SUPFAM" id="SSF56712">
    <property type="entry name" value="Prokaryotic type I DNA topoisomerase"/>
    <property type="match status" value="1"/>
</dbReference>
<evidence type="ECO:0000259" key="12">
    <source>
        <dbReference type="PROSITE" id="PS52039"/>
    </source>
</evidence>
<protein>
    <recommendedName>
        <fullName evidence="3">DNA topoisomerase</fullName>
        <ecNumber evidence="3">5.6.2.1</ecNumber>
    </recommendedName>
    <alternativeName>
        <fullName evidence="10">Omega-protein</fullName>
    </alternativeName>
    <alternativeName>
        <fullName evidence="9">Relaxing enzyme</fullName>
    </alternativeName>
    <alternativeName>
        <fullName evidence="7">Swivelase</fullName>
    </alternativeName>
    <alternativeName>
        <fullName evidence="8">Untwisting enzyme</fullName>
    </alternativeName>
</protein>
<accession>A0A3P5YAX7</accession>
<dbReference type="PANTHER" id="PTHR11390">
    <property type="entry name" value="PROKARYOTIC DNA TOPOISOMERASE"/>
    <property type="match status" value="1"/>
</dbReference>
<proteinExistence type="inferred from homology"/>
<evidence type="ECO:0000313" key="14">
    <source>
        <dbReference type="Proteomes" id="UP000280759"/>
    </source>
</evidence>
<dbReference type="Gene3D" id="3.40.50.140">
    <property type="match status" value="1"/>
</dbReference>
<dbReference type="InterPro" id="IPR013826">
    <property type="entry name" value="Topo_IA_cen_sub3"/>
</dbReference>
<dbReference type="GO" id="GO:0006281">
    <property type="term" value="P:DNA repair"/>
    <property type="evidence" value="ECO:0007669"/>
    <property type="project" value="TreeGrafter"/>
</dbReference>
<dbReference type="Pfam" id="PF01751">
    <property type="entry name" value="Toprim"/>
    <property type="match status" value="1"/>
</dbReference>
<evidence type="ECO:0000256" key="8">
    <source>
        <dbReference type="ARBA" id="ARBA00031985"/>
    </source>
</evidence>
<dbReference type="Pfam" id="PF01131">
    <property type="entry name" value="Topoisom_bac"/>
    <property type="match status" value="1"/>
</dbReference>
<dbReference type="InterPro" id="IPR013824">
    <property type="entry name" value="Topo_IA_cen_sub1"/>
</dbReference>
<name>A0A3P5YAX7_STRCB</name>
<dbReference type="GO" id="GO:0043597">
    <property type="term" value="C:cytoplasmic replication fork"/>
    <property type="evidence" value="ECO:0007669"/>
    <property type="project" value="TreeGrafter"/>
</dbReference>
<dbReference type="CDD" id="cd00186">
    <property type="entry name" value="TOP1Ac"/>
    <property type="match status" value="1"/>
</dbReference>
<comment type="similarity">
    <text evidence="2">Belongs to the type IA topoisomerase family.</text>
</comment>
<dbReference type="EC" id="5.6.2.1" evidence="3"/>
<dbReference type="InterPro" id="IPR013825">
    <property type="entry name" value="Topo_IA_cen_sub2"/>
</dbReference>
<evidence type="ECO:0000256" key="5">
    <source>
        <dbReference type="ARBA" id="ARBA00023125"/>
    </source>
</evidence>
<keyword evidence="6 13" id="KW-0413">Isomerase</keyword>
<dbReference type="PRINTS" id="PR00417">
    <property type="entry name" value="PRTPISMRASEI"/>
</dbReference>
<dbReference type="SMART" id="SM00437">
    <property type="entry name" value="TOP1Ac"/>
    <property type="match status" value="1"/>
</dbReference>
<organism evidence="13 14">
    <name type="scientific">Streptococcus canis</name>
    <dbReference type="NCBI Taxonomy" id="1329"/>
    <lineage>
        <taxon>Bacteria</taxon>
        <taxon>Bacillati</taxon>
        <taxon>Bacillota</taxon>
        <taxon>Bacilli</taxon>
        <taxon>Lactobacillales</taxon>
        <taxon>Streptococcaceae</taxon>
        <taxon>Streptococcus</taxon>
    </lineage>
</organism>
<evidence type="ECO:0000256" key="2">
    <source>
        <dbReference type="ARBA" id="ARBA00009446"/>
    </source>
</evidence>
<evidence type="ECO:0000256" key="1">
    <source>
        <dbReference type="ARBA" id="ARBA00000213"/>
    </source>
</evidence>
<evidence type="ECO:0000313" key="13">
    <source>
        <dbReference type="EMBL" id="VDC43876.1"/>
    </source>
</evidence>
<dbReference type="InterPro" id="IPR003601">
    <property type="entry name" value="Topo_IA_2"/>
</dbReference>
<dbReference type="InterPro" id="IPR000380">
    <property type="entry name" value="Topo_IA"/>
</dbReference>
<dbReference type="GO" id="GO:0006310">
    <property type="term" value="P:DNA recombination"/>
    <property type="evidence" value="ECO:0007669"/>
    <property type="project" value="TreeGrafter"/>
</dbReference>
<dbReference type="Proteomes" id="UP000280759">
    <property type="component" value="Unassembled WGS sequence"/>
</dbReference>
<dbReference type="RefSeq" id="WP_003045441.1">
    <property type="nucleotide sequence ID" value="NZ_CP053792.1"/>
</dbReference>
<dbReference type="Gene3D" id="1.10.460.10">
    <property type="entry name" value="Topoisomerase I, domain 2"/>
    <property type="match status" value="1"/>
</dbReference>
<dbReference type="InterPro" id="IPR023406">
    <property type="entry name" value="Topo_IA_AS"/>
</dbReference>
<dbReference type="CDD" id="cd03362">
    <property type="entry name" value="TOPRIM_TopoIA_TopoIII"/>
    <property type="match status" value="1"/>
</dbReference>
<dbReference type="PROSITE" id="PS52039">
    <property type="entry name" value="TOPO_IA_2"/>
    <property type="match status" value="1"/>
</dbReference>
<dbReference type="SMART" id="SM00493">
    <property type="entry name" value="TOPRIM"/>
    <property type="match status" value="1"/>
</dbReference>
<evidence type="ECO:0000256" key="10">
    <source>
        <dbReference type="ARBA" id="ARBA00032877"/>
    </source>
</evidence>
<dbReference type="GO" id="GO:0003917">
    <property type="term" value="F:DNA topoisomerase type I (single strand cut, ATP-independent) activity"/>
    <property type="evidence" value="ECO:0007669"/>
    <property type="project" value="UniProtKB-EC"/>
</dbReference>
<dbReference type="PROSITE" id="PS50880">
    <property type="entry name" value="TOPRIM"/>
    <property type="match status" value="1"/>
</dbReference>
<dbReference type="EMBL" id="UXEP01000071">
    <property type="protein sequence ID" value="VDC43876.1"/>
    <property type="molecule type" value="Genomic_DNA"/>
</dbReference>
<evidence type="ECO:0000259" key="11">
    <source>
        <dbReference type="PROSITE" id="PS50880"/>
    </source>
</evidence>
<dbReference type="InterPro" id="IPR023405">
    <property type="entry name" value="Topo_IA_core_domain"/>
</dbReference>
<dbReference type="GO" id="GO:0006265">
    <property type="term" value="P:DNA topological change"/>
    <property type="evidence" value="ECO:0007669"/>
    <property type="project" value="InterPro"/>
</dbReference>
<feature type="domain" description="Toprim" evidence="11">
    <location>
        <begin position="2"/>
        <end position="138"/>
    </location>
</feature>
<dbReference type="SMART" id="SM00436">
    <property type="entry name" value="TOP1Bc"/>
    <property type="match status" value="1"/>
</dbReference>
<sequence>MHTLLLAEKTEQAKAYLACLGQSKKEKGYFSIISTPYFSGEVRVVASEGHLFDYVLPENNWDLTQLPLTYVHFKQKLKSTKQAKETFQTIYHLVEWADEIVIATDSDREGERIAYSILSHIPQGLEKITKRLWVNSLTKKGLKQAFLTLRDPKETYAYYLEAEARSQCDWLVGMNLSPLVTLSLQAQGHVAKTLSVGRVQTPLVRLICENDVAIRDFVPTPYFKMALEDQRSGQLFVSEDKWLSSEAVLLASRQLINRAIIREIQGEEVRELAPPLFNLSDLQSYSAKQAGLSSQETLQITEKLYLKGYLSYPRTDCRYISAFEFSDLKEHLLDYQKAINVTFEPAYLGERDTYVNAKKVQKHSHHALIPTDKIPILTSLSREERFIYEAVTKRSLLMFAADCRYHITSIRLDNSGIVFKGQGRYLIDKGWTALVSSSVRKDKVLPDYHVGESVLVASRIVEGNTKPPKRLTESHLIGQVMPKYGLGTPATRGGAIETIQKRGYVTKDKKTGQLFPTPLAYILVNYLLDNDFSDPETTSGWELFLSQIGEGELSPRDFVDGIKEKLNQEVEQVKEEMMNDRH</sequence>
<evidence type="ECO:0000256" key="6">
    <source>
        <dbReference type="ARBA" id="ARBA00023235"/>
    </source>
</evidence>
<keyword evidence="4" id="KW-0799">Topoisomerase</keyword>
<dbReference type="GO" id="GO:0003677">
    <property type="term" value="F:DNA binding"/>
    <property type="evidence" value="ECO:0007669"/>
    <property type="project" value="UniProtKB-KW"/>
</dbReference>
<dbReference type="InterPro" id="IPR034144">
    <property type="entry name" value="TOPRIM_TopoIII"/>
</dbReference>
<keyword evidence="5" id="KW-0238">DNA-binding</keyword>
<gene>
    <name evidence="13" type="primary">topB_2</name>
    <name evidence="13" type="ORF">FMV2238Y02_23520</name>
</gene>
<dbReference type="InterPro" id="IPR006171">
    <property type="entry name" value="TOPRIM_dom"/>
</dbReference>
<keyword evidence="14" id="KW-1185">Reference proteome</keyword>
<evidence type="ECO:0000256" key="9">
    <source>
        <dbReference type="ARBA" id="ARBA00032235"/>
    </source>
</evidence>
<dbReference type="AlphaFoldDB" id="A0A3P5YAX7"/>
<evidence type="ECO:0000256" key="7">
    <source>
        <dbReference type="ARBA" id="ARBA00030003"/>
    </source>
</evidence>
<comment type="catalytic activity">
    <reaction evidence="1">
        <text>ATP-independent breakage of single-stranded DNA, followed by passage and rejoining.</text>
        <dbReference type="EC" id="5.6.2.1"/>
    </reaction>
</comment>